<evidence type="ECO:0000313" key="1">
    <source>
        <dbReference type="EMBL" id="CAR72298.1"/>
    </source>
</evidence>
<protein>
    <submittedName>
        <fullName evidence="1">Uncharacterized protein</fullName>
    </submittedName>
</protein>
<dbReference type="HOGENOM" id="CLU_2602248_0_0_11"/>
<name>A0A0H3MRN4_MYCLB</name>
<proteinExistence type="predicted"/>
<evidence type="ECO:0000313" key="2">
    <source>
        <dbReference type="Proteomes" id="UP000006900"/>
    </source>
</evidence>
<dbReference type="Proteomes" id="UP000006900">
    <property type="component" value="Chromosome"/>
</dbReference>
<sequence>MVDLGSGAIGHVVSKPQYAQELADIASNAGVIAVLDKSDREFDQQLNLLLRVESFFRQSVTQPRFCSKRHRRLVGQLVR</sequence>
<organism evidence="1 2">
    <name type="scientific">Mycobacterium leprae (strain Br4923)</name>
    <dbReference type="NCBI Taxonomy" id="561304"/>
    <lineage>
        <taxon>Bacteria</taxon>
        <taxon>Bacillati</taxon>
        <taxon>Actinomycetota</taxon>
        <taxon>Actinomycetes</taxon>
        <taxon>Mycobacteriales</taxon>
        <taxon>Mycobacteriaceae</taxon>
        <taxon>Mycobacterium</taxon>
    </lineage>
</organism>
<dbReference type="EMBL" id="FM211192">
    <property type="protein sequence ID" value="CAR72298.1"/>
    <property type="molecule type" value="Genomic_DNA"/>
</dbReference>
<dbReference type="AlphaFoldDB" id="A0A0H3MRN4"/>
<gene>
    <name evidence="1" type="ordered locus">MLBr02201</name>
</gene>
<reference evidence="1 2" key="1">
    <citation type="journal article" date="2009" name="Nat. Genet.">
        <title>Comparative genomic and phylogeographic analysis of Mycobacterium leprae.</title>
        <authorList>
            <person name="Monot M."/>
            <person name="Honore N."/>
            <person name="Garnier T."/>
            <person name="Zidane N."/>
            <person name="Sherafi D."/>
            <person name="Paniz-Mondolfi A."/>
            <person name="Matsuoka M."/>
            <person name="Taylor G.M."/>
            <person name="Donoghue H.D."/>
            <person name="Bouwman A."/>
            <person name="Mays S."/>
            <person name="Watson C."/>
            <person name="Lockwood D."/>
            <person name="Khamispour A."/>
            <person name="Dowlati Y."/>
            <person name="Jianping S."/>
            <person name="Rea T.H."/>
            <person name="Vera-Cabrera L."/>
            <person name="Stefani M.M."/>
            <person name="Banu S."/>
            <person name="Macdonald M."/>
            <person name="Sapkota B.R."/>
            <person name="Spencer J.S."/>
            <person name="Thomas J."/>
            <person name="Harshman K."/>
            <person name="Singh P."/>
            <person name="Busso P."/>
            <person name="Gattiker A."/>
            <person name="Rougemont J."/>
            <person name="Brennan P.J."/>
            <person name="Cole S.T."/>
        </authorList>
    </citation>
    <scope>NUCLEOTIDE SEQUENCE [LARGE SCALE GENOMIC DNA]</scope>
    <source>
        <strain evidence="2">Br4923</strain>
    </source>
</reference>
<accession>A0A0H3MRN4</accession>
<dbReference type="KEGG" id="mlb:MLBr02201"/>